<keyword evidence="7 8" id="KW-0066">ATP synthesis</keyword>
<evidence type="ECO:0000256" key="4">
    <source>
        <dbReference type="ARBA" id="ARBA00023065"/>
    </source>
</evidence>
<keyword evidence="8" id="KW-1003">Cell membrane</keyword>
<dbReference type="RefSeq" id="WP_164208957.1">
    <property type="nucleotide sequence ID" value="NZ_JAAGSC010000023.1"/>
</dbReference>
<keyword evidence="4 8" id="KW-0406">Ion transport</keyword>
<dbReference type="Proteomes" id="UP000484885">
    <property type="component" value="Unassembled WGS sequence"/>
</dbReference>
<keyword evidence="6 8" id="KW-0139">CF(1)</keyword>
<gene>
    <name evidence="8" type="primary">atpH</name>
    <name evidence="9" type="ORF">G3I74_00595</name>
</gene>
<dbReference type="InterPro" id="IPR000711">
    <property type="entry name" value="ATPase_OSCP/dsu"/>
</dbReference>
<organism evidence="9 10">
    <name type="scientific">Wenzhouxiangella limi</name>
    <dbReference type="NCBI Taxonomy" id="2707351"/>
    <lineage>
        <taxon>Bacteria</taxon>
        <taxon>Pseudomonadati</taxon>
        <taxon>Pseudomonadota</taxon>
        <taxon>Gammaproteobacteria</taxon>
        <taxon>Chromatiales</taxon>
        <taxon>Wenzhouxiangellaceae</taxon>
        <taxon>Wenzhouxiangella</taxon>
    </lineage>
</organism>
<evidence type="ECO:0000256" key="8">
    <source>
        <dbReference type="HAMAP-Rule" id="MF_01416"/>
    </source>
</evidence>
<comment type="similarity">
    <text evidence="8">Belongs to the ATPase delta chain family.</text>
</comment>
<evidence type="ECO:0000256" key="3">
    <source>
        <dbReference type="ARBA" id="ARBA00022781"/>
    </source>
</evidence>
<keyword evidence="2 8" id="KW-0813">Transport</keyword>
<protein>
    <recommendedName>
        <fullName evidence="8">ATP synthase subunit delta</fullName>
    </recommendedName>
    <alternativeName>
        <fullName evidence="8">ATP synthase F(1) sector subunit delta</fullName>
    </alternativeName>
    <alternativeName>
        <fullName evidence="8">F-type ATPase subunit delta</fullName>
        <shortName evidence="8">F-ATPase subunit delta</shortName>
    </alternativeName>
</protein>
<dbReference type="Gene3D" id="1.10.520.20">
    <property type="entry name" value="N-terminal domain of the delta subunit of the F1F0-ATP synthase"/>
    <property type="match status" value="1"/>
</dbReference>
<dbReference type="PANTHER" id="PTHR11910">
    <property type="entry name" value="ATP SYNTHASE DELTA CHAIN"/>
    <property type="match status" value="1"/>
</dbReference>
<evidence type="ECO:0000256" key="7">
    <source>
        <dbReference type="ARBA" id="ARBA00023310"/>
    </source>
</evidence>
<evidence type="ECO:0000256" key="2">
    <source>
        <dbReference type="ARBA" id="ARBA00022448"/>
    </source>
</evidence>
<evidence type="ECO:0000313" key="9">
    <source>
        <dbReference type="EMBL" id="NDY94228.1"/>
    </source>
</evidence>
<dbReference type="GO" id="GO:0046933">
    <property type="term" value="F:proton-transporting ATP synthase activity, rotational mechanism"/>
    <property type="evidence" value="ECO:0007669"/>
    <property type="project" value="UniProtKB-UniRule"/>
</dbReference>
<evidence type="ECO:0000256" key="1">
    <source>
        <dbReference type="ARBA" id="ARBA00004370"/>
    </source>
</evidence>
<accession>A0A845UUL4</accession>
<dbReference type="InterPro" id="IPR026015">
    <property type="entry name" value="ATP_synth_OSCP/delta_N_sf"/>
</dbReference>
<dbReference type="NCBIfam" id="TIGR01145">
    <property type="entry name" value="ATP_synt_delta"/>
    <property type="match status" value="1"/>
</dbReference>
<comment type="subcellular location">
    <subcellularLocation>
        <location evidence="8">Cell membrane</location>
        <topology evidence="8">Peripheral membrane protein</topology>
    </subcellularLocation>
    <subcellularLocation>
        <location evidence="1">Membrane</location>
    </subcellularLocation>
</comment>
<comment type="function">
    <text evidence="8">F(1)F(0) ATP synthase produces ATP from ADP in the presence of a proton or sodium gradient. F-type ATPases consist of two structural domains, F(1) containing the extramembraneous catalytic core and F(0) containing the membrane proton channel, linked together by a central stalk and a peripheral stalk. During catalysis, ATP synthesis in the catalytic domain of F(1) is coupled via a rotary mechanism of the central stalk subunits to proton translocation.</text>
</comment>
<sequence>MLNRTTLARPYARAAFQSARAHDSVQTWGHNLAVAAQVASEEPMPALLENPRLTKAQILDVFREAGGEALDDRFLNFLKTLSQYRRLALLPDVYVQFEALRREAEERVHVLVTSAHAMSEEQARRLSERLRQRFEREIDLEVEVDASLIGGAVIRARDQVIDGSVRGQLKRLARQVAA</sequence>
<comment type="caution">
    <text evidence="9">The sequence shown here is derived from an EMBL/GenBank/DDBJ whole genome shotgun (WGS) entry which is preliminary data.</text>
</comment>
<dbReference type="GO" id="GO:0005886">
    <property type="term" value="C:plasma membrane"/>
    <property type="evidence" value="ECO:0007669"/>
    <property type="project" value="UniProtKB-SubCell"/>
</dbReference>
<dbReference type="AlphaFoldDB" id="A0A845UUL4"/>
<dbReference type="PRINTS" id="PR00125">
    <property type="entry name" value="ATPASEDELTA"/>
</dbReference>
<reference evidence="9 10" key="1">
    <citation type="submission" date="2020-02" db="EMBL/GenBank/DDBJ databases">
        <authorList>
            <person name="Zhang X.-Y."/>
        </authorList>
    </citation>
    <scope>NUCLEOTIDE SEQUENCE [LARGE SCALE GENOMIC DNA]</scope>
    <source>
        <strain evidence="9 10">C33</strain>
    </source>
</reference>
<name>A0A845UUL4_9GAMM</name>
<evidence type="ECO:0000256" key="6">
    <source>
        <dbReference type="ARBA" id="ARBA00023196"/>
    </source>
</evidence>
<dbReference type="GO" id="GO:0045259">
    <property type="term" value="C:proton-transporting ATP synthase complex"/>
    <property type="evidence" value="ECO:0007669"/>
    <property type="project" value="UniProtKB-KW"/>
</dbReference>
<evidence type="ECO:0000313" key="10">
    <source>
        <dbReference type="Proteomes" id="UP000484885"/>
    </source>
</evidence>
<dbReference type="SUPFAM" id="SSF47928">
    <property type="entry name" value="N-terminal domain of the delta subunit of the F1F0-ATP synthase"/>
    <property type="match status" value="1"/>
</dbReference>
<keyword evidence="10" id="KW-1185">Reference proteome</keyword>
<evidence type="ECO:0000256" key="5">
    <source>
        <dbReference type="ARBA" id="ARBA00023136"/>
    </source>
</evidence>
<dbReference type="EMBL" id="JAAGSC010000023">
    <property type="protein sequence ID" value="NDY94228.1"/>
    <property type="molecule type" value="Genomic_DNA"/>
</dbReference>
<proteinExistence type="inferred from homology"/>
<dbReference type="HAMAP" id="MF_01416">
    <property type="entry name" value="ATP_synth_delta_bact"/>
    <property type="match status" value="1"/>
</dbReference>
<dbReference type="NCBIfam" id="NF004402">
    <property type="entry name" value="PRK05758.2-2"/>
    <property type="match status" value="1"/>
</dbReference>
<dbReference type="Pfam" id="PF00213">
    <property type="entry name" value="OSCP"/>
    <property type="match status" value="1"/>
</dbReference>
<keyword evidence="5 8" id="KW-0472">Membrane</keyword>
<comment type="function">
    <text evidence="8">This protein is part of the stalk that links CF(0) to CF(1). It either transmits conformational changes from CF(0) to CF(1) or is implicated in proton conduction.</text>
</comment>
<keyword evidence="3 8" id="KW-0375">Hydrogen ion transport</keyword>